<name>C8PLA6_9BACT</name>
<dbReference type="AlphaFoldDB" id="C8PLA6"/>
<dbReference type="EMBL" id="ACYG01000032">
    <property type="protein sequence ID" value="EEV16218.1"/>
    <property type="molecule type" value="Genomic_DNA"/>
</dbReference>
<gene>
    <name evidence="1" type="ORF">CAMGR0001_1915</name>
</gene>
<evidence type="ECO:0000313" key="1">
    <source>
        <dbReference type="EMBL" id="EEV16218.1"/>
    </source>
</evidence>
<organism evidence="1 2">
    <name type="scientific">Campylobacter gracilis RM3268</name>
    <dbReference type="NCBI Taxonomy" id="553220"/>
    <lineage>
        <taxon>Bacteria</taxon>
        <taxon>Pseudomonadati</taxon>
        <taxon>Campylobacterota</taxon>
        <taxon>Epsilonproteobacteria</taxon>
        <taxon>Campylobacterales</taxon>
        <taxon>Campylobacteraceae</taxon>
        <taxon>Campylobacter</taxon>
    </lineage>
</organism>
<sequence>MVPRHRSGKILILRRRRAESPDPATIKFGYRSAVSDKISLFHSRFI</sequence>
<dbReference type="Proteomes" id="UP000005709">
    <property type="component" value="Unassembled WGS sequence"/>
</dbReference>
<protein>
    <submittedName>
        <fullName evidence="1">Uncharacterized protein</fullName>
    </submittedName>
</protein>
<comment type="caution">
    <text evidence="1">The sequence shown here is derived from an EMBL/GenBank/DDBJ whole genome shotgun (WGS) entry which is preliminary data.</text>
</comment>
<proteinExistence type="predicted"/>
<reference evidence="1 2" key="1">
    <citation type="submission" date="2009-07" db="EMBL/GenBank/DDBJ databases">
        <authorList>
            <person name="Madupu R."/>
            <person name="Sebastian Y."/>
            <person name="Durkin A.S."/>
            <person name="Torralba M."/>
            <person name="Methe B."/>
            <person name="Sutton G.G."/>
            <person name="Strausberg R.L."/>
            <person name="Nelson K.E."/>
        </authorList>
    </citation>
    <scope>NUCLEOTIDE SEQUENCE [LARGE SCALE GENOMIC DNA]</scope>
    <source>
        <strain evidence="1 2">RM3268</strain>
    </source>
</reference>
<evidence type="ECO:0000313" key="2">
    <source>
        <dbReference type="Proteomes" id="UP000005709"/>
    </source>
</evidence>
<accession>C8PLA6</accession>
<keyword evidence="2" id="KW-1185">Reference proteome</keyword>